<evidence type="ECO:0000313" key="1">
    <source>
        <dbReference type="EMBL" id="KAI9160366.1"/>
    </source>
</evidence>
<comment type="caution">
    <text evidence="1">The sequence shown here is derived from an EMBL/GenBank/DDBJ whole genome shotgun (WGS) entry which is preliminary data.</text>
</comment>
<proteinExistence type="predicted"/>
<reference evidence="1" key="1">
    <citation type="journal article" date="2022" name="Plant J.">
        <title>Strategies of tolerance reflected in two North American maple genomes.</title>
        <authorList>
            <person name="McEvoy S.L."/>
            <person name="Sezen U.U."/>
            <person name="Trouern-Trend A."/>
            <person name="McMahon S.M."/>
            <person name="Schaberg P.G."/>
            <person name="Yang J."/>
            <person name="Wegrzyn J.L."/>
            <person name="Swenson N.G."/>
        </authorList>
    </citation>
    <scope>NUCLEOTIDE SEQUENCE</scope>
    <source>
        <strain evidence="1">91603</strain>
    </source>
</reference>
<organism evidence="1 2">
    <name type="scientific">Acer negundo</name>
    <name type="common">Box elder</name>
    <dbReference type="NCBI Taxonomy" id="4023"/>
    <lineage>
        <taxon>Eukaryota</taxon>
        <taxon>Viridiplantae</taxon>
        <taxon>Streptophyta</taxon>
        <taxon>Embryophyta</taxon>
        <taxon>Tracheophyta</taxon>
        <taxon>Spermatophyta</taxon>
        <taxon>Magnoliopsida</taxon>
        <taxon>eudicotyledons</taxon>
        <taxon>Gunneridae</taxon>
        <taxon>Pentapetalae</taxon>
        <taxon>rosids</taxon>
        <taxon>malvids</taxon>
        <taxon>Sapindales</taxon>
        <taxon>Sapindaceae</taxon>
        <taxon>Hippocastanoideae</taxon>
        <taxon>Acereae</taxon>
        <taxon>Acer</taxon>
    </lineage>
</organism>
<dbReference type="AlphaFoldDB" id="A0AAD5IDN1"/>
<dbReference type="Proteomes" id="UP001064489">
    <property type="component" value="Chromosome 2"/>
</dbReference>
<accession>A0AAD5IDN1</accession>
<name>A0AAD5IDN1_ACENE</name>
<gene>
    <name evidence="1" type="ORF">LWI28_007485</name>
</gene>
<reference evidence="1" key="2">
    <citation type="submission" date="2023-02" db="EMBL/GenBank/DDBJ databases">
        <authorList>
            <person name="Swenson N.G."/>
            <person name="Wegrzyn J.L."/>
            <person name="Mcevoy S.L."/>
        </authorList>
    </citation>
    <scope>NUCLEOTIDE SEQUENCE</scope>
    <source>
        <strain evidence="1">91603</strain>
        <tissue evidence="1">Leaf</tissue>
    </source>
</reference>
<protein>
    <submittedName>
        <fullName evidence="1">Uncharacterized protein</fullName>
    </submittedName>
</protein>
<evidence type="ECO:0000313" key="2">
    <source>
        <dbReference type="Proteomes" id="UP001064489"/>
    </source>
</evidence>
<sequence>MLSREAQLTREIQAVDRHKRSFAFDAAMLMELECRLSIAQAFFHSKERSTKDAHRKSLRLPGTTLSFQVETEEETCQNEGIKITEVDSVKRKETHFKGIEESQLDRMFTNVDEEGYLYGVSGSSGGYAETVFLYASETLFGRVIEGQLSLKNHKEF</sequence>
<keyword evidence="2" id="KW-1185">Reference proteome</keyword>
<dbReference type="EMBL" id="JAJSOW010000106">
    <property type="protein sequence ID" value="KAI9160366.1"/>
    <property type="molecule type" value="Genomic_DNA"/>
</dbReference>